<dbReference type="OrthoDB" id="2560628at2759"/>
<comment type="caution">
    <text evidence="3">The sequence shown here is derived from an EMBL/GenBank/DDBJ whole genome shotgun (WGS) entry which is preliminary data.</text>
</comment>
<proteinExistence type="predicted"/>
<dbReference type="Proteomes" id="UP000664534">
    <property type="component" value="Unassembled WGS sequence"/>
</dbReference>
<feature type="transmembrane region" description="Helical" evidence="1">
    <location>
        <begin position="111"/>
        <end position="130"/>
    </location>
</feature>
<evidence type="ECO:0000313" key="3">
    <source>
        <dbReference type="EMBL" id="CAF9937642.1"/>
    </source>
</evidence>
<name>A0A8H3IRJ0_9LECA</name>
<keyword evidence="4" id="KW-1185">Reference proteome</keyword>
<feature type="transmembrane region" description="Helical" evidence="1">
    <location>
        <begin position="183"/>
        <end position="203"/>
    </location>
</feature>
<evidence type="ECO:0000313" key="4">
    <source>
        <dbReference type="Proteomes" id="UP000664534"/>
    </source>
</evidence>
<evidence type="ECO:0000256" key="1">
    <source>
        <dbReference type="SAM" id="Phobius"/>
    </source>
</evidence>
<gene>
    <name evidence="3" type="ORF">IMSHALPRED_000489</name>
</gene>
<feature type="transmembrane region" description="Helical" evidence="1">
    <location>
        <begin position="70"/>
        <end position="91"/>
    </location>
</feature>
<organism evidence="3 4">
    <name type="scientific">Imshaugia aleurites</name>
    <dbReference type="NCBI Taxonomy" id="172621"/>
    <lineage>
        <taxon>Eukaryota</taxon>
        <taxon>Fungi</taxon>
        <taxon>Dikarya</taxon>
        <taxon>Ascomycota</taxon>
        <taxon>Pezizomycotina</taxon>
        <taxon>Lecanoromycetes</taxon>
        <taxon>OSLEUM clade</taxon>
        <taxon>Lecanoromycetidae</taxon>
        <taxon>Lecanorales</taxon>
        <taxon>Lecanorineae</taxon>
        <taxon>Parmeliaceae</taxon>
        <taxon>Imshaugia</taxon>
    </lineage>
</organism>
<protein>
    <recommendedName>
        <fullName evidence="2">DUF7702 domain-containing protein</fullName>
    </recommendedName>
</protein>
<feature type="domain" description="DUF7702" evidence="2">
    <location>
        <begin position="3"/>
        <end position="246"/>
    </location>
</feature>
<reference evidence="3" key="1">
    <citation type="submission" date="2021-03" db="EMBL/GenBank/DDBJ databases">
        <authorList>
            <person name="Tagirdzhanova G."/>
        </authorList>
    </citation>
    <scope>NUCLEOTIDE SEQUENCE</scope>
</reference>
<keyword evidence="1" id="KW-1133">Transmembrane helix</keyword>
<evidence type="ECO:0000259" key="2">
    <source>
        <dbReference type="Pfam" id="PF24800"/>
    </source>
</evidence>
<feature type="transmembrane region" description="Helical" evidence="1">
    <location>
        <begin position="12"/>
        <end position="29"/>
    </location>
</feature>
<dbReference type="InterPro" id="IPR056119">
    <property type="entry name" value="DUF7702"/>
</dbReference>
<dbReference type="AlphaFoldDB" id="A0A8H3IRJ0"/>
<keyword evidence="1" id="KW-0472">Membrane</keyword>
<sequence length="263" mass="28769">MAVDYRNGVSILLLVFYVPALAIAILLTIRHGFTRSSGWRFMIIFTLARILCACFQLATINEPNNTSLYVGYSVLIGIAVSPLELVAFGLLSRITTSINKFHQTLVTTRHLQLAELLNTVGIILSIIGGVDSGNDYYKNGRYVPQTLTKVGLGLFIASFVAILATTITLSSSISHAESGEERVLLAVAISLPLFLVRLIYASIYDYKLSPNFSPLNGNITILLCMALLEEIAIVLIYESVGVTLRKVTKEDIVKGDRLQLVEG</sequence>
<feature type="transmembrane region" description="Helical" evidence="1">
    <location>
        <begin position="41"/>
        <end position="58"/>
    </location>
</feature>
<dbReference type="Pfam" id="PF24800">
    <property type="entry name" value="DUF7702"/>
    <property type="match status" value="1"/>
</dbReference>
<feature type="transmembrane region" description="Helical" evidence="1">
    <location>
        <begin position="150"/>
        <end position="171"/>
    </location>
</feature>
<dbReference type="EMBL" id="CAJPDT010000101">
    <property type="protein sequence ID" value="CAF9937642.1"/>
    <property type="molecule type" value="Genomic_DNA"/>
</dbReference>
<dbReference type="PANTHER" id="PTHR42109:SF2">
    <property type="entry name" value="INTEGRAL MEMBRANE PROTEIN"/>
    <property type="match status" value="1"/>
</dbReference>
<feature type="transmembrane region" description="Helical" evidence="1">
    <location>
        <begin position="215"/>
        <end position="237"/>
    </location>
</feature>
<keyword evidence="1" id="KW-0812">Transmembrane</keyword>
<dbReference type="PANTHER" id="PTHR42109">
    <property type="entry name" value="UNPLACED GENOMIC SCAFFOLD UM_SCAF_CONTIG_1.265, WHOLE GENOME SHOTGUN SEQUENCE"/>
    <property type="match status" value="1"/>
</dbReference>
<accession>A0A8H3IRJ0</accession>